<keyword evidence="2" id="KW-0472">Membrane</keyword>
<dbReference type="RefSeq" id="WP_339101782.1">
    <property type="nucleotide sequence ID" value="NZ_CP147247.1"/>
</dbReference>
<feature type="transmembrane region" description="Helical" evidence="2">
    <location>
        <begin position="227"/>
        <end position="247"/>
    </location>
</feature>
<evidence type="ECO:0000313" key="4">
    <source>
        <dbReference type="Proteomes" id="UP000195141"/>
    </source>
</evidence>
<evidence type="ECO:0000256" key="1">
    <source>
        <dbReference type="SAM" id="MobiDB-lite"/>
    </source>
</evidence>
<feature type="transmembrane region" description="Helical" evidence="2">
    <location>
        <begin position="198"/>
        <end position="215"/>
    </location>
</feature>
<keyword evidence="2" id="KW-0812">Transmembrane</keyword>
<feature type="transmembrane region" description="Helical" evidence="2">
    <location>
        <begin position="174"/>
        <end position="192"/>
    </location>
</feature>
<dbReference type="Proteomes" id="UP000195141">
    <property type="component" value="Chromosome"/>
</dbReference>
<proteinExistence type="predicted"/>
<feature type="transmembrane region" description="Helical" evidence="2">
    <location>
        <begin position="65"/>
        <end position="83"/>
    </location>
</feature>
<dbReference type="EMBL" id="CP147247">
    <property type="protein sequence ID" value="WYJ92056.1"/>
    <property type="molecule type" value="Genomic_DNA"/>
</dbReference>
<feature type="compositionally biased region" description="Acidic residues" evidence="1">
    <location>
        <begin position="379"/>
        <end position="407"/>
    </location>
</feature>
<feature type="transmembrane region" description="Helical" evidence="2">
    <location>
        <begin position="302"/>
        <end position="322"/>
    </location>
</feature>
<keyword evidence="2" id="KW-1133">Transmembrane helix</keyword>
<feature type="transmembrane region" description="Helical" evidence="2">
    <location>
        <begin position="150"/>
        <end position="167"/>
    </location>
</feature>
<feature type="transmembrane region" description="Helical" evidence="2">
    <location>
        <begin position="117"/>
        <end position="138"/>
    </location>
</feature>
<feature type="transmembrane region" description="Helical" evidence="2">
    <location>
        <begin position="36"/>
        <end position="58"/>
    </location>
</feature>
<dbReference type="NCBIfam" id="NF037933">
    <property type="entry name" value="EpaQ_fam"/>
    <property type="match status" value="1"/>
</dbReference>
<evidence type="ECO:0000256" key="2">
    <source>
        <dbReference type="SAM" id="Phobius"/>
    </source>
</evidence>
<feature type="region of interest" description="Disordered" evidence="1">
    <location>
        <begin position="378"/>
        <end position="420"/>
    </location>
</feature>
<dbReference type="AlphaFoldDB" id="A0AAQ3VXW9"/>
<keyword evidence="4" id="KW-1185">Reference proteome</keyword>
<evidence type="ECO:0000313" key="3">
    <source>
        <dbReference type="EMBL" id="WYJ92056.1"/>
    </source>
</evidence>
<gene>
    <name evidence="3" type="ORF">A5888_003829</name>
</gene>
<reference evidence="3" key="1">
    <citation type="submission" date="2017-05" db="EMBL/GenBank/DDBJ databases">
        <authorList>
            <consortium name="The Broad Institute Genomics Platform"/>
            <consortium name="The Broad Institute Genomic Center for Infectious Diseases"/>
            <person name="Earl A."/>
            <person name="Manson A."/>
            <person name="Schwartman J."/>
            <person name="Gilmore M."/>
            <person name="Abouelleil A."/>
            <person name="Cao P."/>
            <person name="Chapman S."/>
            <person name="Cusick C."/>
            <person name="Shea T."/>
            <person name="Young S."/>
            <person name="Neafsey D."/>
            <person name="Nusbaum C."/>
            <person name="Birren B."/>
        </authorList>
    </citation>
    <scope>NUCLEOTIDE SEQUENCE</scope>
    <source>
        <strain evidence="3">9E7_DIV0242</strain>
    </source>
</reference>
<feature type="transmembrane region" description="Helical" evidence="2">
    <location>
        <begin position="334"/>
        <end position="349"/>
    </location>
</feature>
<protein>
    <submittedName>
        <fullName evidence="3">Uncharacterized protein</fullName>
    </submittedName>
</protein>
<feature type="transmembrane region" description="Helical" evidence="2">
    <location>
        <begin position="12"/>
        <end position="30"/>
    </location>
</feature>
<name>A0AAQ3VXW9_9ENTE</name>
<accession>A0AAQ3VXW9</accession>
<feature type="compositionally biased region" description="Basic and acidic residues" evidence="1">
    <location>
        <begin position="410"/>
        <end position="420"/>
    </location>
</feature>
<organism evidence="3 4">
    <name type="scientific">Candidatus Enterococcus clewellii</name>
    <dbReference type="NCBI Taxonomy" id="1834193"/>
    <lineage>
        <taxon>Bacteria</taxon>
        <taxon>Bacillati</taxon>
        <taxon>Bacillota</taxon>
        <taxon>Bacilli</taxon>
        <taxon>Lactobacillales</taxon>
        <taxon>Enterococcaceae</taxon>
        <taxon>Enterococcus</taxon>
    </lineage>
</organism>
<reference evidence="3" key="2">
    <citation type="submission" date="2024-03" db="EMBL/GenBank/DDBJ databases">
        <title>The Genome Sequence of Enterococcus sp. DIV0242b.</title>
        <authorList>
            <consortium name="The Broad Institute Genomics Platform"/>
            <consortium name="The Broad Institute Microbial Omics Core"/>
            <consortium name="The Broad Institute Genomic Center for Infectious Diseases"/>
            <person name="Earl A."/>
            <person name="Manson A."/>
            <person name="Gilmore M."/>
            <person name="Schwartman J."/>
            <person name="Shea T."/>
            <person name="Abouelleil A."/>
            <person name="Cao P."/>
            <person name="Chapman S."/>
            <person name="Cusick C."/>
            <person name="Young S."/>
            <person name="Neafsey D."/>
            <person name="Nusbaum C."/>
            <person name="Birren B."/>
        </authorList>
    </citation>
    <scope>NUCLEOTIDE SEQUENCE</scope>
    <source>
        <strain evidence="3">9E7_DIV0242</strain>
    </source>
</reference>
<sequence length="420" mass="47957">MKGNEKYIEGFKFVSLFVGFVCSYITWIGLGSISNQMFTVLSKLLPISLLILFVLTIPALKKMDWFFAGSLLVLVAIPAFFYFNNFPYLIFYWQVPLSLVFIFLVGKFSFGEIFQTILLYFAGGYVTVMAIKMVMVTFEIGNLVLWTNKNLIAGPTFFACMLAIILIDRMNLEFSLLVEGLISLMGITVFYLCESWTPMISFLAFLAIGASFRYIAAIQNIVKNKILWVMLFSAMFLFIPVFVYFFSYNDGFGMSFSGRVGIWQELFYSWTAETKNVLIGIQSHFSVARNGLAAHSAYLDILWRYGIIGYLILFGGIVLLTFRYSQSKYSTNQLLCLLAFFVTCIHATMENYLSTFQWIPMIFIFLALFVSQSEQASAELEEEDDLEEEDESEEAVLEEQVESEEITEVSAEKSEEVLPE</sequence>
<feature type="transmembrane region" description="Helical" evidence="2">
    <location>
        <begin position="89"/>
        <end position="110"/>
    </location>
</feature>